<name>A0ABV5BCJ4_9BACL</name>
<dbReference type="InterPro" id="IPR004360">
    <property type="entry name" value="Glyas_Fos-R_dOase_dom"/>
</dbReference>
<proteinExistence type="predicted"/>
<protein>
    <submittedName>
        <fullName evidence="2">VOC family protein</fullName>
    </submittedName>
</protein>
<dbReference type="PANTHER" id="PTHR36503">
    <property type="entry name" value="BLR2520 PROTEIN"/>
    <property type="match status" value="1"/>
</dbReference>
<accession>A0ABV5BCJ4</accession>
<dbReference type="Pfam" id="PF00903">
    <property type="entry name" value="Glyoxalase"/>
    <property type="match status" value="1"/>
</dbReference>
<organism evidence="2 3">
    <name type="scientific">Paenibacillus terreus</name>
    <dbReference type="NCBI Taxonomy" id="1387834"/>
    <lineage>
        <taxon>Bacteria</taxon>
        <taxon>Bacillati</taxon>
        <taxon>Bacillota</taxon>
        <taxon>Bacilli</taxon>
        <taxon>Bacillales</taxon>
        <taxon>Paenibacillaceae</taxon>
        <taxon>Paenibacillus</taxon>
    </lineage>
</organism>
<reference evidence="2 3" key="1">
    <citation type="submission" date="2024-09" db="EMBL/GenBank/DDBJ databases">
        <authorList>
            <person name="Ruan L."/>
        </authorList>
    </citation>
    <scope>NUCLEOTIDE SEQUENCE [LARGE SCALE GENOMIC DNA]</scope>
    <source>
        <strain evidence="2 3">D33</strain>
    </source>
</reference>
<dbReference type="EMBL" id="JBHILM010000016">
    <property type="protein sequence ID" value="MFB5682271.1"/>
    <property type="molecule type" value="Genomic_DNA"/>
</dbReference>
<feature type="domain" description="VOC" evidence="1">
    <location>
        <begin position="4"/>
        <end position="125"/>
    </location>
</feature>
<dbReference type="InterPro" id="IPR037523">
    <property type="entry name" value="VOC_core"/>
</dbReference>
<evidence type="ECO:0000259" key="1">
    <source>
        <dbReference type="PROSITE" id="PS51819"/>
    </source>
</evidence>
<comment type="caution">
    <text evidence="2">The sequence shown here is derived from an EMBL/GenBank/DDBJ whole genome shotgun (WGS) entry which is preliminary data.</text>
</comment>
<dbReference type="PANTHER" id="PTHR36503:SF3">
    <property type="entry name" value="BLR0126 PROTEIN"/>
    <property type="match status" value="1"/>
</dbReference>
<evidence type="ECO:0000313" key="3">
    <source>
        <dbReference type="Proteomes" id="UP001580407"/>
    </source>
</evidence>
<keyword evidence="3" id="KW-1185">Reference proteome</keyword>
<dbReference type="Gene3D" id="3.10.180.10">
    <property type="entry name" value="2,3-Dihydroxybiphenyl 1,2-Dioxygenase, domain 1"/>
    <property type="match status" value="1"/>
</dbReference>
<dbReference type="PROSITE" id="PS51819">
    <property type="entry name" value="VOC"/>
    <property type="match status" value="1"/>
</dbReference>
<dbReference type="RefSeq" id="WP_375526029.1">
    <property type="nucleotide sequence ID" value="NZ_JBHILM010000016.1"/>
</dbReference>
<evidence type="ECO:0000313" key="2">
    <source>
        <dbReference type="EMBL" id="MFB5682271.1"/>
    </source>
</evidence>
<dbReference type="Proteomes" id="UP001580407">
    <property type="component" value="Unassembled WGS sequence"/>
</dbReference>
<dbReference type="InterPro" id="IPR029068">
    <property type="entry name" value="Glyas_Bleomycin-R_OHBP_Dase"/>
</dbReference>
<sequence>MAVQLKRIGIYVKDMKKSLEFYRMLGLDIPQSADEEQHVEVDHHGLRLAVATVEAAKAVFGGWEKPSGNRLELTFQCSSREAVDELYRKLMEHGYVGLSEPFDGFWGERYAIVEDPDGNLISLAD</sequence>
<gene>
    <name evidence="2" type="ORF">ACE3NQ_15200</name>
</gene>
<dbReference type="SUPFAM" id="SSF54593">
    <property type="entry name" value="Glyoxalase/Bleomycin resistance protein/Dihydroxybiphenyl dioxygenase"/>
    <property type="match status" value="1"/>
</dbReference>